<evidence type="ECO:0000313" key="6">
    <source>
        <dbReference type="EMBL" id="RPM14331.1"/>
    </source>
</evidence>
<accession>A0A072ZP38</accession>
<evidence type="ECO:0000313" key="8">
    <source>
        <dbReference type="Proteomes" id="UP000045039"/>
    </source>
</evidence>
<dbReference type="Pfam" id="PF07867">
    <property type="entry name" value="DUF1654"/>
    <property type="match status" value="1"/>
</dbReference>
<reference evidence="2 12" key="7">
    <citation type="submission" date="2019-11" db="EMBL/GenBank/DDBJ databases">
        <title>Genomes of ocular Pseudomonas aeruginosa isolates.</title>
        <authorList>
            <person name="Khan M."/>
            <person name="Rice S.A."/>
            <person name="Willcox M.D.P."/>
            <person name="Stapleton F."/>
        </authorList>
    </citation>
    <scope>NUCLEOTIDE SEQUENCE [LARGE SCALE GENOMIC DNA]</scope>
    <source>
        <strain evidence="2 12">PA221</strain>
    </source>
</reference>
<evidence type="ECO:0000313" key="4">
    <source>
        <dbReference type="EMBL" id="OTI55419.1"/>
    </source>
</evidence>
<dbReference type="Proteomes" id="UP000644192">
    <property type="component" value="Unassembled WGS sequence"/>
</dbReference>
<dbReference type="EMBL" id="WXZT01000028">
    <property type="protein sequence ID" value="MZZ16510.1"/>
    <property type="molecule type" value="Genomic_DNA"/>
</dbReference>
<accession>A0A1S1BY85</accession>
<dbReference type="Proteomes" id="UP000045039">
    <property type="component" value="Unassembled WGS sequence"/>
</dbReference>
<name>A0A072ZP38_PSEAI</name>
<evidence type="ECO:0000313" key="2">
    <source>
        <dbReference type="EMBL" id="MUI37418.1"/>
    </source>
</evidence>
<dbReference type="Proteomes" id="UP001297540">
    <property type="component" value="Chromosome"/>
</dbReference>
<gene>
    <name evidence="5" type="ORF">ALP65_03779</name>
    <name evidence="4" type="ORF">CAZ10_33800</name>
    <name evidence="2" type="ORF">GNQ48_20630</name>
    <name evidence="3" type="ORF">GUL26_30035</name>
    <name evidence="6" type="ORF">IPC1295_17095</name>
    <name evidence="7" type="ORF">L4V69_18125</name>
    <name evidence="1" type="ORF">PAERUG_P19_London_7_VIM_2_05_10_04107</name>
</gene>
<reference evidence="5 10" key="5">
    <citation type="submission" date="2018-08" db="EMBL/GenBank/DDBJ databases">
        <title>Recombination of ecologically and evolutionarily significant loci maintains genetic cohesion in the Pseudomonas syringae species complex.</title>
        <authorList>
            <person name="Dillon M."/>
            <person name="Thakur S."/>
            <person name="Almeida R.N.D."/>
            <person name="Weir B.S."/>
            <person name="Guttman D.S."/>
        </authorList>
    </citation>
    <scope>NUCLEOTIDE SEQUENCE [LARGE SCALE GENOMIC DNA]</scope>
    <source>
        <strain evidence="5 10">ICMP 7846</strain>
    </source>
</reference>
<protein>
    <submittedName>
        <fullName evidence="2">DUF1654 domain-containing protein</fullName>
    </submittedName>
</protein>
<dbReference type="EMBL" id="NSNE01000009">
    <property type="protein sequence ID" value="RPM14331.1"/>
    <property type="molecule type" value="Genomic_DNA"/>
</dbReference>
<evidence type="ECO:0000313" key="9">
    <source>
        <dbReference type="Proteomes" id="UP000194857"/>
    </source>
</evidence>
<dbReference type="AlphaFoldDB" id="A0A072ZP38"/>
<reference evidence="7" key="10">
    <citation type="submission" date="2023-10" db="EMBL/GenBank/DDBJ databases">
        <title>Pathogen: clinical or host-associated sample.</title>
        <authorList>
            <person name="Hergert J."/>
            <person name="Casey R."/>
            <person name="Wagner J."/>
            <person name="Young E.L."/>
            <person name="Oakeson K.F."/>
        </authorList>
    </citation>
    <scope>NUCLEOTIDE SEQUENCE</scope>
    <source>
        <strain evidence="7">2021CK-01020</strain>
    </source>
</reference>
<evidence type="ECO:0000313" key="10">
    <source>
        <dbReference type="Proteomes" id="UP000270834"/>
    </source>
</evidence>
<dbReference type="InterPro" id="IPR012449">
    <property type="entry name" value="Phage_F116_Orf28"/>
</dbReference>
<evidence type="ECO:0000313" key="5">
    <source>
        <dbReference type="EMBL" id="RMS45452.1"/>
    </source>
</evidence>
<dbReference type="EMBL" id="CP136986">
    <property type="protein sequence ID" value="WOS81001.1"/>
    <property type="molecule type" value="Genomic_DNA"/>
</dbReference>
<reference evidence="6 11" key="4">
    <citation type="submission" date="2017-08" db="EMBL/GenBank/DDBJ databases">
        <authorList>
            <person name="Feschi L."/>
            <person name="Jeukens J."/>
            <person name="Emond-Rheault J.-G."/>
            <person name="Kukavica-Ibrulj I."/>
            <person name="Boyle B."/>
            <person name="Levesque R.C."/>
        </authorList>
    </citation>
    <scope>NUCLEOTIDE SEQUENCE [LARGE SCALE GENOMIC DNA]</scope>
    <source>
        <strain evidence="6 11">PA-W36</strain>
    </source>
</reference>
<evidence type="ECO:0000313" key="11">
    <source>
        <dbReference type="Proteomes" id="UP000284767"/>
    </source>
</evidence>
<reference evidence="3" key="8">
    <citation type="submission" date="2020-01" db="EMBL/GenBank/DDBJ databases">
        <title>Bacteria Cultured from War Wounds Associated with the Conflict in Eastern Ukraine.</title>
        <authorList>
            <person name="Snesrud E."/>
            <person name="Galac M.R."/>
            <person name="Mc Gann P."/>
            <person name="Valentine K."/>
            <person name="Viacheslav K."/>
        </authorList>
    </citation>
    <scope>NUCLEOTIDE SEQUENCE</scope>
    <source>
        <strain evidence="3">VNMU148</strain>
    </source>
</reference>
<dbReference type="EMBL" id="RBSQ01001321">
    <property type="protein sequence ID" value="RMS45452.1"/>
    <property type="molecule type" value="Genomic_DNA"/>
</dbReference>
<dbReference type="Proteomes" id="UP000194857">
    <property type="component" value="Unassembled WGS sequence"/>
</dbReference>
<dbReference type="EMBL" id="NFFZ01000029">
    <property type="protein sequence ID" value="OTI55419.1"/>
    <property type="molecule type" value="Genomic_DNA"/>
</dbReference>
<evidence type="ECO:0000313" key="1">
    <source>
        <dbReference type="EMBL" id="CRP32602.1"/>
    </source>
</evidence>
<organism evidence="4 9">
    <name type="scientific">Pseudomonas aeruginosa</name>
    <dbReference type="NCBI Taxonomy" id="287"/>
    <lineage>
        <taxon>Bacteria</taxon>
        <taxon>Pseudomonadati</taxon>
        <taxon>Pseudomonadota</taxon>
        <taxon>Gammaproteobacteria</taxon>
        <taxon>Pseudomonadales</taxon>
        <taxon>Pseudomonadaceae</taxon>
        <taxon>Pseudomonas</taxon>
    </lineage>
</organism>
<evidence type="ECO:0000313" key="12">
    <source>
        <dbReference type="Proteomes" id="UP000433532"/>
    </source>
</evidence>
<dbReference type="OMA" id="QIFWTVP"/>
<proteinExistence type="predicted"/>
<evidence type="ECO:0000313" key="7">
    <source>
        <dbReference type="EMBL" id="WOS81001.1"/>
    </source>
</evidence>
<dbReference type="Proteomes" id="UP000433532">
    <property type="component" value="Unassembled WGS sequence"/>
</dbReference>
<dbReference type="Proteomes" id="UP000270834">
    <property type="component" value="Unassembled WGS sequence"/>
</dbReference>
<reference evidence="1" key="2">
    <citation type="submission" date="2015-06" db="EMBL/GenBank/DDBJ databases">
        <authorList>
            <person name="Radhakrishnan R."/>
            <person name="Underwood A."/>
            <person name="Al-Shahib A."/>
        </authorList>
    </citation>
    <scope>NUCLEOTIDE SEQUENCE</scope>
    <source>
        <strain evidence="1">P19_London_7_VIM_2_05_10</strain>
    </source>
</reference>
<dbReference type="KEGG" id="paeb:NCGM1900_4148"/>
<dbReference type="EMBL" id="WOAD01000019">
    <property type="protein sequence ID" value="MUI37418.1"/>
    <property type="molecule type" value="Genomic_DNA"/>
</dbReference>
<dbReference type="RefSeq" id="WP_003089526.1">
    <property type="nucleotide sequence ID" value="NZ_AP014622.1"/>
</dbReference>
<reference evidence="4 9" key="3">
    <citation type="submission" date="2017-05" db="EMBL/GenBank/DDBJ databases">
        <authorList>
            <person name="Song R."/>
            <person name="Chenine A.L."/>
            <person name="Ruprecht R.M."/>
        </authorList>
    </citation>
    <scope>NUCLEOTIDE SEQUENCE [LARGE SCALE GENOMIC DNA]</scope>
    <source>
        <strain evidence="4 9">S567_C10_BS</strain>
    </source>
</reference>
<dbReference type="Proteomes" id="UP000284767">
    <property type="component" value="Unassembled WGS sequence"/>
</dbReference>
<reference evidence="7" key="9">
    <citation type="submission" date="2023-06" db="EMBL/GenBank/DDBJ databases">
        <authorList>
            <consortium name="Clinical and Environmental Microbiology Branch: Whole genome sequencing antimicrobial resistance pathogens in the healthcare setting"/>
        </authorList>
    </citation>
    <scope>NUCLEOTIDE SEQUENCE</scope>
    <source>
        <strain evidence="7">2021CK-01020</strain>
    </source>
</reference>
<evidence type="ECO:0000313" key="3">
    <source>
        <dbReference type="EMBL" id="MZZ16510.1"/>
    </source>
</evidence>
<dbReference type="EMBL" id="CVVU01000216">
    <property type="protein sequence ID" value="CRP32602.1"/>
    <property type="molecule type" value="Genomic_DNA"/>
</dbReference>
<sequence length="80" mass="8910">MNHTASIPALPTAYDLLNTRIQRIIHAPAAQQACQACISRLPGEDEGDWAHLLESFDRSNQWLLDPQRDGSIVLRWSSAA</sequence>
<reference evidence="6 11" key="6">
    <citation type="submission" date="2019-01" db="EMBL/GenBank/DDBJ databases">
        <title>The Pseudomonas aeruginosa pan-genome provides new insights on its population structure, horizontal gene transfer and pathogenicity.</title>
        <authorList>
            <person name="Freschi L."/>
            <person name="Vincent A.T."/>
            <person name="Jeukens J."/>
            <person name="Emond-Rheault J.-G."/>
            <person name="Kukavica-Ibrulj I."/>
            <person name="Dupont M.-J."/>
            <person name="Charette S.J."/>
            <person name="Boyle B."/>
            <person name="Levesque R.C."/>
        </authorList>
    </citation>
    <scope>NUCLEOTIDE SEQUENCE [LARGE SCALE GENOMIC DNA]</scope>
    <source>
        <strain evidence="6 11">PA-W36</strain>
    </source>
</reference>
<reference evidence="8" key="1">
    <citation type="submission" date="2015-06" db="EMBL/GenBank/DDBJ databases">
        <authorList>
            <person name="Radhakrishnan Rajesh"/>
            <person name="Underwood Anthony"/>
            <person name="Al-Shahib Ali"/>
        </authorList>
    </citation>
    <scope>NUCLEOTIDE SEQUENCE [LARGE SCALE GENOMIC DNA]</scope>
    <source>
        <strain evidence="8">P19_London_7_VIM_2_05_10</strain>
    </source>
</reference>